<gene>
    <name evidence="3" type="ORF">Ahy_B05g074140</name>
</gene>
<dbReference type="STRING" id="3818.A0A444YY17"/>
<sequence>MVLQKSSSMVLKVRRKPAESVAPAGPTPRELKLLSDIDDQKGLRYHLPLVQFFPYNPSMAGKDPVHVIREALSKALVFYYPLAGRLREGHSGKLVVDCTAEGVLFIEADADVTLDYFGVDPLPPFPCFDELLYDAPFSDDGIINSPLLLIQVTRLKCGGFIFAIRVNHTLCDGCGIGQFIKAIAEISQGASNPSILPVWCRDLLCARDPPRVTFIHHEYKQLSLDDNKTVSFKPSQASFFFGPQEIDALRCLLPRRLAQSSTTFEVLSACIWRCHTAALQWQNPNQEVRLLCTVNARFEPCRFSPPLPEGYYGNAFVLPTAVSTVEMLCRRALSYALELVKKAKKDASEEYVHSTSDLMAIKGRPAFSMTGSFIVSDITKCGFRDVDYGWGKPLYSGLVRAGIDDISGVSYYVPYTNSRGVHGRVVLISLPEEDAMKRFEKELNEILQIRDEISFKSSSSTSSMVFKVTRKPAELVAPAGPTPHELKLLSDIDDQQALRIHYTVVQIFPYQASMKGKDPAHVIREALSKALVFYYPFAGRLREGPRGKLMVDCTGEGVLFIEADADVTLDHFGVDFLPPFPCFDELLCDVPSSHDGIINSPLMLFQVTRLQCGGFIFVIRVNHTMCDGSGFMQFIKGIAEIAQGAVKPSILPVWCRELLCARDPPIVTYLHPEYNQLPLEDDNKCASFKPCHASFFFGSKEIDAMRFLLPPHIAQSSNTFDVLTACLWRCHTAALHWQNPNQEVRFMCVANARFEPCRLNPPLPEGYYGNAFVLPAAVSTVAKLCGRPLSYALELVKKAKKEASEEYVHSTADLMAIKGRPALSLTGSFIVSDITKFEIRDVDYGWGKPLYIGPDKAGIDDVPSLSYFIPYTDSKGEYGRVVLICLPEEAMKRFEKELHGILQIKDKQKPIKSISNL</sequence>
<dbReference type="InterPro" id="IPR023213">
    <property type="entry name" value="CAT-like_dom_sf"/>
</dbReference>
<comment type="similarity">
    <text evidence="1">Belongs to the plant acyltransferase family.</text>
</comment>
<dbReference type="Pfam" id="PF02458">
    <property type="entry name" value="Transferase"/>
    <property type="match status" value="2"/>
</dbReference>
<comment type="caution">
    <text evidence="3">The sequence shown here is derived from an EMBL/GenBank/DDBJ whole genome shotgun (WGS) entry which is preliminary data.</text>
</comment>
<protein>
    <submittedName>
        <fullName evidence="3">Uncharacterized protein</fullName>
    </submittedName>
</protein>
<dbReference type="PANTHER" id="PTHR31147">
    <property type="entry name" value="ACYL TRANSFERASE 4"/>
    <property type="match status" value="1"/>
</dbReference>
<proteinExistence type="inferred from homology"/>
<dbReference type="Gene3D" id="3.30.559.10">
    <property type="entry name" value="Chloramphenicol acetyltransferase-like domain"/>
    <property type="match status" value="4"/>
</dbReference>
<evidence type="ECO:0000313" key="4">
    <source>
        <dbReference type="Proteomes" id="UP000289738"/>
    </source>
</evidence>
<dbReference type="GO" id="GO:0016740">
    <property type="term" value="F:transferase activity"/>
    <property type="evidence" value="ECO:0007669"/>
    <property type="project" value="UniProtKB-KW"/>
</dbReference>
<dbReference type="EMBL" id="SDMP01000015">
    <property type="protein sequence ID" value="RYR06818.1"/>
    <property type="molecule type" value="Genomic_DNA"/>
</dbReference>
<accession>A0A444YY17</accession>
<dbReference type="AlphaFoldDB" id="A0A444YY17"/>
<organism evidence="3 4">
    <name type="scientific">Arachis hypogaea</name>
    <name type="common">Peanut</name>
    <dbReference type="NCBI Taxonomy" id="3818"/>
    <lineage>
        <taxon>Eukaryota</taxon>
        <taxon>Viridiplantae</taxon>
        <taxon>Streptophyta</taxon>
        <taxon>Embryophyta</taxon>
        <taxon>Tracheophyta</taxon>
        <taxon>Spermatophyta</taxon>
        <taxon>Magnoliopsida</taxon>
        <taxon>eudicotyledons</taxon>
        <taxon>Gunneridae</taxon>
        <taxon>Pentapetalae</taxon>
        <taxon>rosids</taxon>
        <taxon>fabids</taxon>
        <taxon>Fabales</taxon>
        <taxon>Fabaceae</taxon>
        <taxon>Papilionoideae</taxon>
        <taxon>50 kb inversion clade</taxon>
        <taxon>dalbergioids sensu lato</taxon>
        <taxon>Dalbergieae</taxon>
        <taxon>Pterocarpus clade</taxon>
        <taxon>Arachis</taxon>
    </lineage>
</organism>
<keyword evidence="4" id="KW-1185">Reference proteome</keyword>
<name>A0A444YY17_ARAHY</name>
<evidence type="ECO:0000313" key="3">
    <source>
        <dbReference type="EMBL" id="RYR06818.1"/>
    </source>
</evidence>
<keyword evidence="2" id="KW-0808">Transferase</keyword>
<evidence type="ECO:0000256" key="1">
    <source>
        <dbReference type="ARBA" id="ARBA00009861"/>
    </source>
</evidence>
<evidence type="ECO:0000256" key="2">
    <source>
        <dbReference type="ARBA" id="ARBA00022679"/>
    </source>
</evidence>
<dbReference type="PANTHER" id="PTHR31147:SF66">
    <property type="entry name" value="OS05G0315700 PROTEIN"/>
    <property type="match status" value="1"/>
</dbReference>
<dbReference type="Proteomes" id="UP000289738">
    <property type="component" value="Chromosome B05"/>
</dbReference>
<dbReference type="InterPro" id="IPR050898">
    <property type="entry name" value="Plant_acyltransferase"/>
</dbReference>
<reference evidence="3 4" key="1">
    <citation type="submission" date="2019-01" db="EMBL/GenBank/DDBJ databases">
        <title>Sequencing of cultivated peanut Arachis hypogaea provides insights into genome evolution and oil improvement.</title>
        <authorList>
            <person name="Chen X."/>
        </authorList>
    </citation>
    <scope>NUCLEOTIDE SEQUENCE [LARGE SCALE GENOMIC DNA]</scope>
    <source>
        <strain evidence="4">cv. Fuhuasheng</strain>
        <tissue evidence="3">Leaves</tissue>
    </source>
</reference>